<feature type="compositionally biased region" description="Basic residues" evidence="1">
    <location>
        <begin position="125"/>
        <end position="135"/>
    </location>
</feature>
<name>A0ABM3FHZ9_NEOLC</name>
<proteinExistence type="predicted"/>
<keyword evidence="2" id="KW-1185">Reference proteome</keyword>
<evidence type="ECO:0000313" key="3">
    <source>
        <dbReference type="RefSeq" id="XP_046587633.1"/>
    </source>
</evidence>
<feature type="region of interest" description="Disordered" evidence="1">
    <location>
        <begin position="192"/>
        <end position="215"/>
    </location>
</feature>
<protein>
    <submittedName>
        <fullName evidence="3">Uncharacterized protein LOC124292935</fullName>
    </submittedName>
</protein>
<evidence type="ECO:0000313" key="2">
    <source>
        <dbReference type="Proteomes" id="UP000829291"/>
    </source>
</evidence>
<reference evidence="3" key="1">
    <citation type="submission" date="2025-08" db="UniProtKB">
        <authorList>
            <consortium name="RefSeq"/>
        </authorList>
    </citation>
    <scope>IDENTIFICATION</scope>
    <source>
        <tissue evidence="3">Thorax and Abdomen</tissue>
    </source>
</reference>
<sequence>MSSRSMIEVRVIFGNGSKRPPEDESQGYASASGSPKALKARSDSSLQHPATRPATSRRENAASTSLPLQFEGETAADDTTRLEITISGGLAGNVARFVEFKKDLGTSTSTPNSRLSGGLPEPKKPQTKRRRHSSFWRRPFGSRNEQSGVLETSHDAEVSNPESISVNEMRSRRNLESQLDSYEAVKSPIEEVPSFEAKPAEPSASCKENRKGCSSKWGLPARFLETLSEATSLATL</sequence>
<feature type="region of interest" description="Disordered" evidence="1">
    <location>
        <begin position="1"/>
        <end position="79"/>
    </location>
</feature>
<gene>
    <name evidence="3" type="primary">LOC124292935</name>
</gene>
<feature type="region of interest" description="Disordered" evidence="1">
    <location>
        <begin position="104"/>
        <end position="179"/>
    </location>
</feature>
<feature type="compositionally biased region" description="Polar residues" evidence="1">
    <location>
        <begin position="105"/>
        <end position="115"/>
    </location>
</feature>
<evidence type="ECO:0000256" key="1">
    <source>
        <dbReference type="SAM" id="MobiDB-lite"/>
    </source>
</evidence>
<accession>A0ABM3FHZ9</accession>
<dbReference type="GeneID" id="124292935"/>
<organism evidence="2 3">
    <name type="scientific">Neodiprion lecontei</name>
    <name type="common">Redheaded pine sawfly</name>
    <dbReference type="NCBI Taxonomy" id="441921"/>
    <lineage>
        <taxon>Eukaryota</taxon>
        <taxon>Metazoa</taxon>
        <taxon>Ecdysozoa</taxon>
        <taxon>Arthropoda</taxon>
        <taxon>Hexapoda</taxon>
        <taxon>Insecta</taxon>
        <taxon>Pterygota</taxon>
        <taxon>Neoptera</taxon>
        <taxon>Endopterygota</taxon>
        <taxon>Hymenoptera</taxon>
        <taxon>Tenthredinoidea</taxon>
        <taxon>Diprionidae</taxon>
        <taxon>Diprioninae</taxon>
        <taxon>Neodiprion</taxon>
    </lineage>
</organism>
<dbReference type="RefSeq" id="XP_046587633.1">
    <property type="nucleotide sequence ID" value="XM_046731677.1"/>
</dbReference>
<dbReference type="Proteomes" id="UP000829291">
    <property type="component" value="Chromosome 2"/>
</dbReference>